<accession>A0A9P4MXE3</accession>
<dbReference type="AlphaFoldDB" id="A0A9P4MXE3"/>
<evidence type="ECO:0000256" key="1">
    <source>
        <dbReference type="SAM" id="MobiDB-lite"/>
    </source>
</evidence>
<comment type="caution">
    <text evidence="2">The sequence shown here is derived from an EMBL/GenBank/DDBJ whole genome shotgun (WGS) entry which is preliminary data.</text>
</comment>
<evidence type="ECO:0000313" key="2">
    <source>
        <dbReference type="EMBL" id="KAF2203108.1"/>
    </source>
</evidence>
<keyword evidence="3" id="KW-1185">Reference proteome</keyword>
<feature type="region of interest" description="Disordered" evidence="1">
    <location>
        <begin position="1"/>
        <end position="22"/>
    </location>
</feature>
<organism evidence="2 3">
    <name type="scientific">Delitschia confertaspora ATCC 74209</name>
    <dbReference type="NCBI Taxonomy" id="1513339"/>
    <lineage>
        <taxon>Eukaryota</taxon>
        <taxon>Fungi</taxon>
        <taxon>Dikarya</taxon>
        <taxon>Ascomycota</taxon>
        <taxon>Pezizomycotina</taxon>
        <taxon>Dothideomycetes</taxon>
        <taxon>Pleosporomycetidae</taxon>
        <taxon>Pleosporales</taxon>
        <taxon>Delitschiaceae</taxon>
        <taxon>Delitschia</taxon>
    </lineage>
</organism>
<name>A0A9P4MXE3_9PLEO</name>
<sequence length="51" mass="5489">MPHGRPTTHTHAYPRPSPVTTQNSLYHTANHIALALSISVMHTPLNACSSA</sequence>
<reference evidence="2" key="1">
    <citation type="journal article" date="2020" name="Stud. Mycol.">
        <title>101 Dothideomycetes genomes: a test case for predicting lifestyles and emergence of pathogens.</title>
        <authorList>
            <person name="Haridas S."/>
            <person name="Albert R."/>
            <person name="Binder M."/>
            <person name="Bloem J."/>
            <person name="Labutti K."/>
            <person name="Salamov A."/>
            <person name="Andreopoulos B."/>
            <person name="Baker S."/>
            <person name="Barry K."/>
            <person name="Bills G."/>
            <person name="Bluhm B."/>
            <person name="Cannon C."/>
            <person name="Castanera R."/>
            <person name="Culley D."/>
            <person name="Daum C."/>
            <person name="Ezra D."/>
            <person name="Gonzalez J."/>
            <person name="Henrissat B."/>
            <person name="Kuo A."/>
            <person name="Liang C."/>
            <person name="Lipzen A."/>
            <person name="Lutzoni F."/>
            <person name="Magnuson J."/>
            <person name="Mondo S."/>
            <person name="Nolan M."/>
            <person name="Ohm R."/>
            <person name="Pangilinan J."/>
            <person name="Park H.-J."/>
            <person name="Ramirez L."/>
            <person name="Alfaro M."/>
            <person name="Sun H."/>
            <person name="Tritt A."/>
            <person name="Yoshinaga Y."/>
            <person name="Zwiers L.-H."/>
            <person name="Turgeon B."/>
            <person name="Goodwin S."/>
            <person name="Spatafora J."/>
            <person name="Crous P."/>
            <person name="Grigoriev I."/>
        </authorList>
    </citation>
    <scope>NUCLEOTIDE SEQUENCE</scope>
    <source>
        <strain evidence="2">ATCC 74209</strain>
    </source>
</reference>
<dbReference type="EMBL" id="ML993913">
    <property type="protein sequence ID" value="KAF2203108.1"/>
    <property type="molecule type" value="Genomic_DNA"/>
</dbReference>
<protein>
    <submittedName>
        <fullName evidence="2">Uncharacterized protein</fullName>
    </submittedName>
</protein>
<evidence type="ECO:0000313" key="3">
    <source>
        <dbReference type="Proteomes" id="UP000799536"/>
    </source>
</evidence>
<gene>
    <name evidence="2" type="ORF">GQ43DRAFT_439113</name>
</gene>
<proteinExistence type="predicted"/>
<dbReference type="Proteomes" id="UP000799536">
    <property type="component" value="Unassembled WGS sequence"/>
</dbReference>